<organism evidence="2 3">
    <name type="scientific">Fulvivirga imtechensis AK7</name>
    <dbReference type="NCBI Taxonomy" id="1237149"/>
    <lineage>
        <taxon>Bacteria</taxon>
        <taxon>Pseudomonadati</taxon>
        <taxon>Bacteroidota</taxon>
        <taxon>Cytophagia</taxon>
        <taxon>Cytophagales</taxon>
        <taxon>Fulvivirgaceae</taxon>
        <taxon>Fulvivirga</taxon>
    </lineage>
</organism>
<dbReference type="RefSeq" id="WP_009581018.1">
    <property type="nucleotide sequence ID" value="NZ_AMZN01000051.1"/>
</dbReference>
<dbReference type="eggNOG" id="ENOG50340CH">
    <property type="taxonomic scope" value="Bacteria"/>
</dbReference>
<accession>L8JT36</accession>
<keyword evidence="3" id="KW-1185">Reference proteome</keyword>
<keyword evidence="1" id="KW-0812">Transmembrane</keyword>
<proteinExistence type="predicted"/>
<keyword evidence="1" id="KW-1133">Transmembrane helix</keyword>
<dbReference type="Pfam" id="PF12893">
    <property type="entry name" value="Lumazine_bd_2"/>
    <property type="match status" value="1"/>
</dbReference>
<keyword evidence="1" id="KW-0472">Membrane</keyword>
<dbReference type="EMBL" id="AMZN01000051">
    <property type="protein sequence ID" value="ELR70654.1"/>
    <property type="molecule type" value="Genomic_DNA"/>
</dbReference>
<reference evidence="2 3" key="1">
    <citation type="submission" date="2012-12" db="EMBL/GenBank/DDBJ databases">
        <title>Genome assembly of Fulvivirga imtechensis AK7.</title>
        <authorList>
            <person name="Nupur N."/>
            <person name="Khatri I."/>
            <person name="Kumar R."/>
            <person name="Subramanian S."/>
            <person name="Pinnaka A."/>
        </authorList>
    </citation>
    <scope>NUCLEOTIDE SEQUENCE [LARGE SCALE GENOMIC DNA]</scope>
    <source>
        <strain evidence="2 3">AK7</strain>
    </source>
</reference>
<comment type="caution">
    <text evidence="2">The sequence shown here is derived from an EMBL/GenBank/DDBJ whole genome shotgun (WGS) entry which is preliminary data.</text>
</comment>
<dbReference type="AlphaFoldDB" id="L8JT36"/>
<protein>
    <recommendedName>
        <fullName evidence="4">DUF4440 domain-containing protein</fullName>
    </recommendedName>
</protein>
<dbReference type="STRING" id="1237149.C900_03635"/>
<name>L8JT36_9BACT</name>
<dbReference type="InterPro" id="IPR032710">
    <property type="entry name" value="NTF2-like_dom_sf"/>
</dbReference>
<evidence type="ECO:0000313" key="3">
    <source>
        <dbReference type="Proteomes" id="UP000011135"/>
    </source>
</evidence>
<dbReference type="InterPro" id="IPR039437">
    <property type="entry name" value="FrzH/put_lumazine-bd"/>
</dbReference>
<feature type="transmembrane region" description="Helical" evidence="1">
    <location>
        <begin position="30"/>
        <end position="50"/>
    </location>
</feature>
<sequence>MSALGLPQKCSRTSVRSAFWDFILLFGGNVYLQTLSTSVLVIFVLTPLLYGCGNDKTINEQLSTKEELNMFLISYYQTMTRRDWRTYRSYFWDDAIITTVWQKEGENNESVHITTIDEFIAQTHLGPDSQPVFEEKPIDIQITVKNGLAQAWVRYEARFGSEKNMMEWKGTDLFSLLNHDGKWRIVSLTFSSEDSPQ</sequence>
<dbReference type="CDD" id="cd00531">
    <property type="entry name" value="NTF2_like"/>
    <property type="match status" value="1"/>
</dbReference>
<evidence type="ECO:0000313" key="2">
    <source>
        <dbReference type="EMBL" id="ELR70654.1"/>
    </source>
</evidence>
<dbReference type="Gene3D" id="3.10.450.50">
    <property type="match status" value="1"/>
</dbReference>
<gene>
    <name evidence="2" type="ORF">C900_03635</name>
</gene>
<dbReference type="SUPFAM" id="SSF54427">
    <property type="entry name" value="NTF2-like"/>
    <property type="match status" value="1"/>
</dbReference>
<evidence type="ECO:0000256" key="1">
    <source>
        <dbReference type="SAM" id="Phobius"/>
    </source>
</evidence>
<evidence type="ECO:0008006" key="4">
    <source>
        <dbReference type="Google" id="ProtNLM"/>
    </source>
</evidence>
<dbReference type="Proteomes" id="UP000011135">
    <property type="component" value="Unassembled WGS sequence"/>
</dbReference>